<evidence type="ECO:0000256" key="4">
    <source>
        <dbReference type="SAM" id="SignalP"/>
    </source>
</evidence>
<accession>A0A7V1M0K7</accession>
<dbReference type="InterPro" id="IPR029055">
    <property type="entry name" value="Ntn_hydrolases_N"/>
</dbReference>
<dbReference type="Gene3D" id="3.60.20.30">
    <property type="entry name" value="(Glycosyl)asparaginase"/>
    <property type="match status" value="1"/>
</dbReference>
<dbReference type="PANTHER" id="PTHR10188:SF6">
    <property type="entry name" value="N(4)-(BETA-N-ACETYLGLUCOSAMINYL)-L-ASPARAGINASE"/>
    <property type="match status" value="1"/>
</dbReference>
<feature type="binding site" evidence="2">
    <location>
        <begin position="228"/>
        <end position="231"/>
    </location>
    <ligand>
        <name>substrate</name>
    </ligand>
</feature>
<feature type="active site" description="Nucleophile" evidence="1">
    <location>
        <position position="200"/>
    </location>
</feature>
<feature type="site" description="Cleavage; by autolysis" evidence="3">
    <location>
        <begin position="199"/>
        <end position="200"/>
    </location>
</feature>
<organism evidence="5">
    <name type="scientific">Caldithrix abyssi</name>
    <dbReference type="NCBI Taxonomy" id="187145"/>
    <lineage>
        <taxon>Bacteria</taxon>
        <taxon>Pseudomonadati</taxon>
        <taxon>Calditrichota</taxon>
        <taxon>Calditrichia</taxon>
        <taxon>Calditrichales</taxon>
        <taxon>Calditrichaceae</taxon>
        <taxon>Caldithrix</taxon>
    </lineage>
</organism>
<evidence type="ECO:0000313" key="5">
    <source>
        <dbReference type="EMBL" id="HED11054.1"/>
    </source>
</evidence>
<dbReference type="GO" id="GO:0016811">
    <property type="term" value="F:hydrolase activity, acting on carbon-nitrogen (but not peptide) bonds, in linear amides"/>
    <property type="evidence" value="ECO:0007669"/>
    <property type="project" value="UniProtKB-ARBA"/>
</dbReference>
<dbReference type="PANTHER" id="PTHR10188">
    <property type="entry name" value="L-ASPARAGINASE"/>
    <property type="match status" value="1"/>
</dbReference>
<dbReference type="AlphaFoldDB" id="A0A7V1M0K7"/>
<proteinExistence type="predicted"/>
<reference evidence="5" key="1">
    <citation type="journal article" date="2020" name="mSystems">
        <title>Genome- and Community-Level Interaction Insights into Carbon Utilization and Element Cycling Functions of Hydrothermarchaeota in Hydrothermal Sediment.</title>
        <authorList>
            <person name="Zhou Z."/>
            <person name="Liu Y."/>
            <person name="Xu W."/>
            <person name="Pan J."/>
            <person name="Luo Z.H."/>
            <person name="Li M."/>
        </authorList>
    </citation>
    <scope>NUCLEOTIDE SEQUENCE [LARGE SCALE GENOMIC DNA]</scope>
    <source>
        <strain evidence="5">HyVt-456</strain>
    </source>
</reference>
<dbReference type="PROSITE" id="PS51318">
    <property type="entry name" value="TAT"/>
    <property type="match status" value="1"/>
</dbReference>
<gene>
    <name evidence="5" type="ORF">ENJ10_10230</name>
</gene>
<feature type="binding site" evidence="2">
    <location>
        <begin position="251"/>
        <end position="254"/>
    </location>
    <ligand>
        <name>substrate</name>
    </ligand>
</feature>
<evidence type="ECO:0000256" key="1">
    <source>
        <dbReference type="PIRSR" id="PIRSR600246-1"/>
    </source>
</evidence>
<evidence type="ECO:0000256" key="3">
    <source>
        <dbReference type="PIRSR" id="PIRSR600246-3"/>
    </source>
</evidence>
<dbReference type="SUPFAM" id="SSF56235">
    <property type="entry name" value="N-terminal nucleophile aminohydrolases (Ntn hydrolases)"/>
    <property type="match status" value="1"/>
</dbReference>
<keyword evidence="4" id="KW-0732">Signal</keyword>
<protein>
    <submittedName>
        <fullName evidence="5">Asparaginase</fullName>
    </submittedName>
</protein>
<dbReference type="Proteomes" id="UP000886005">
    <property type="component" value="Unassembled WGS sequence"/>
</dbReference>
<feature type="chain" id="PRO_5031242974" evidence="4">
    <location>
        <begin position="26"/>
        <end position="351"/>
    </location>
</feature>
<dbReference type="EMBL" id="DRLD01000279">
    <property type="protein sequence ID" value="HED11054.1"/>
    <property type="molecule type" value="Genomic_DNA"/>
</dbReference>
<dbReference type="Pfam" id="PF01112">
    <property type="entry name" value="Asparaginase_2"/>
    <property type="match status" value="1"/>
</dbReference>
<dbReference type="InterPro" id="IPR000246">
    <property type="entry name" value="Peptidase_T2"/>
</dbReference>
<sequence length="351" mass="38063">MKRRNFLKSTAAGAASLWLGTSAKASSFFKPSAAGKMVVISSSNGLRATGRAMELMQQGHDALDSVIAGVNIVESDPNDMTVGYGGLPNEDGVVQLDSCCMHGPTHNAGAVGALEGIKNPSLVARLVMERTDHVLLVGQGALRFARAHGFKEENLLTDKARRAWLHWKEKRKDNDWFPPEDADRDKNGKAALDIPFTYGTITCLGLDGNGDISGVTTTSGLSYKIPGRVGDSPIIGAGLYVDNEVGACGSTGRGEENLKNLTCHLIVEFMRQGMSPQKACMAGLKRVVEKAKYMPRLMKDNGRPAFNIRYYAINKAGEFGGVSIYGPAEYALHDGKENKMRKAEYLYEWKK</sequence>
<dbReference type="GO" id="GO:0005737">
    <property type="term" value="C:cytoplasm"/>
    <property type="evidence" value="ECO:0007669"/>
    <property type="project" value="TreeGrafter"/>
</dbReference>
<evidence type="ECO:0000256" key="2">
    <source>
        <dbReference type="PIRSR" id="PIRSR600246-2"/>
    </source>
</evidence>
<dbReference type="InterPro" id="IPR006311">
    <property type="entry name" value="TAT_signal"/>
</dbReference>
<feature type="signal peptide" evidence="4">
    <location>
        <begin position="1"/>
        <end position="25"/>
    </location>
</feature>
<name>A0A7V1M0K7_CALAY</name>
<dbReference type="CDD" id="cd04513">
    <property type="entry name" value="Glycosylasparaginase"/>
    <property type="match status" value="1"/>
</dbReference>
<comment type="caution">
    <text evidence="5">The sequence shown here is derived from an EMBL/GenBank/DDBJ whole genome shotgun (WGS) entry which is preliminary data.</text>
</comment>